<evidence type="ECO:0000256" key="4">
    <source>
        <dbReference type="ARBA" id="ARBA00022980"/>
    </source>
</evidence>
<comment type="caution">
    <text evidence="6">The sequence shown here is derived from an EMBL/GenBank/DDBJ whole genome shotgun (WGS) entry which is preliminary data.</text>
</comment>
<evidence type="ECO:0000256" key="5">
    <source>
        <dbReference type="ARBA" id="ARBA00023274"/>
    </source>
</evidence>
<dbReference type="EMBL" id="BMAC01000877">
    <property type="protein sequence ID" value="GFQ03867.1"/>
    <property type="molecule type" value="Genomic_DNA"/>
</dbReference>
<evidence type="ECO:0000256" key="1">
    <source>
        <dbReference type="ARBA" id="ARBA00003362"/>
    </source>
</evidence>
<dbReference type="InterPro" id="IPR038716">
    <property type="entry name" value="P1/P2_N_sf"/>
</dbReference>
<keyword evidence="4 6" id="KW-0689">Ribosomal protein</keyword>
<dbReference type="Gene3D" id="1.10.10.1410">
    <property type="match status" value="1"/>
</dbReference>
<dbReference type="GO" id="GO:0003735">
    <property type="term" value="F:structural constituent of ribosome"/>
    <property type="evidence" value="ECO:0007669"/>
    <property type="project" value="InterPro"/>
</dbReference>
<accession>A0A830CXA4</accession>
<dbReference type="PANTHER" id="PTHR21141">
    <property type="entry name" value="60S ACIDIC RIBOSOMAL PROTEIN FAMILY MEMBER"/>
    <property type="match status" value="1"/>
</dbReference>
<comment type="similarity">
    <text evidence="2">Belongs to the eukaryotic ribosomal protein P1/P2 family.</text>
</comment>
<reference evidence="6" key="1">
    <citation type="submission" date="2020-07" db="EMBL/GenBank/DDBJ databases">
        <title>Ethylene signaling mediates host invasion by parasitic plants.</title>
        <authorList>
            <person name="Yoshida S."/>
        </authorList>
    </citation>
    <scope>NUCLEOTIDE SEQUENCE</scope>
    <source>
        <strain evidence="6">Okayama</strain>
    </source>
</reference>
<keyword evidence="5" id="KW-0687">Ribonucleoprotein</keyword>
<name>A0A830CXA4_9LAMI</name>
<dbReference type="GO" id="GO:0002182">
    <property type="term" value="P:cytoplasmic translational elongation"/>
    <property type="evidence" value="ECO:0007669"/>
    <property type="project" value="InterPro"/>
</dbReference>
<dbReference type="GO" id="GO:0022625">
    <property type="term" value="C:cytosolic large ribosomal subunit"/>
    <property type="evidence" value="ECO:0007669"/>
    <property type="project" value="InterPro"/>
</dbReference>
<dbReference type="PANTHER" id="PTHR21141:SF5">
    <property type="entry name" value="LARGE RIBOSOMAL SUBUNIT PROTEIN P2"/>
    <property type="match status" value="1"/>
</dbReference>
<evidence type="ECO:0000313" key="7">
    <source>
        <dbReference type="Proteomes" id="UP000653305"/>
    </source>
</evidence>
<evidence type="ECO:0000256" key="2">
    <source>
        <dbReference type="ARBA" id="ARBA00005436"/>
    </source>
</evidence>
<sequence length="79" mass="8339">MKVIATYLLVVLGGNTTPSADNVKDILASIVAETNDEKIELILSQVKGKDIIELIACGWEKLASVPTRGGAVAAESKKE</sequence>
<gene>
    <name evidence="6" type="ORF">PHJA_002530500</name>
</gene>
<dbReference type="OrthoDB" id="1227494at2759"/>
<dbReference type="FunFam" id="1.10.10.1410:FF:000002">
    <property type="entry name" value="60S acidic ribosomal protein P2"/>
    <property type="match status" value="1"/>
</dbReference>
<comment type="function">
    <text evidence="1">Plays an important role in the elongation step of protein synthesis.</text>
</comment>
<dbReference type="CDD" id="cd05833">
    <property type="entry name" value="Ribosomal_P2"/>
    <property type="match status" value="1"/>
</dbReference>
<dbReference type="AlphaFoldDB" id="A0A830CXA4"/>
<dbReference type="Pfam" id="PF00428">
    <property type="entry name" value="Ribosomal_60s"/>
    <property type="match status" value="1"/>
</dbReference>
<dbReference type="InterPro" id="IPR044076">
    <property type="entry name" value="Ribosomal_P2"/>
</dbReference>
<organism evidence="6 7">
    <name type="scientific">Phtheirospermum japonicum</name>
    <dbReference type="NCBI Taxonomy" id="374723"/>
    <lineage>
        <taxon>Eukaryota</taxon>
        <taxon>Viridiplantae</taxon>
        <taxon>Streptophyta</taxon>
        <taxon>Embryophyta</taxon>
        <taxon>Tracheophyta</taxon>
        <taxon>Spermatophyta</taxon>
        <taxon>Magnoliopsida</taxon>
        <taxon>eudicotyledons</taxon>
        <taxon>Gunneridae</taxon>
        <taxon>Pentapetalae</taxon>
        <taxon>asterids</taxon>
        <taxon>lamiids</taxon>
        <taxon>Lamiales</taxon>
        <taxon>Orobanchaceae</taxon>
        <taxon>Orobanchaceae incertae sedis</taxon>
        <taxon>Phtheirospermum</taxon>
    </lineage>
</organism>
<evidence type="ECO:0000313" key="6">
    <source>
        <dbReference type="EMBL" id="GFQ03867.1"/>
    </source>
</evidence>
<protein>
    <submittedName>
        <fullName evidence="6">60S acidic ribosomal protein p2b</fullName>
    </submittedName>
</protein>
<keyword evidence="7" id="KW-1185">Reference proteome</keyword>
<proteinExistence type="inferred from homology"/>
<evidence type="ECO:0000256" key="3">
    <source>
        <dbReference type="ARBA" id="ARBA00011266"/>
    </source>
</evidence>
<dbReference type="Proteomes" id="UP000653305">
    <property type="component" value="Unassembled WGS sequence"/>
</dbReference>
<comment type="subunit">
    <text evidence="3">P1 and P2 exist as dimers at the large ribosomal subunit.</text>
</comment>